<protein>
    <submittedName>
        <fullName evidence="1">Uncharacterized protein</fullName>
    </submittedName>
</protein>
<dbReference type="Proteomes" id="UP000078113">
    <property type="component" value="Unassembled WGS sequence"/>
</dbReference>
<accession>A0A8X7NAW4</accession>
<proteinExistence type="predicted"/>
<keyword evidence="2" id="KW-1185">Reference proteome</keyword>
<evidence type="ECO:0000313" key="2">
    <source>
        <dbReference type="Proteomes" id="UP000078113"/>
    </source>
</evidence>
<dbReference type="EMBL" id="LWDG02000138">
    <property type="protein sequence ID" value="KAE8268641.1"/>
    <property type="molecule type" value="Genomic_DNA"/>
</dbReference>
<dbReference type="AlphaFoldDB" id="A0A8X7NAW4"/>
<gene>
    <name evidence="1" type="ORF">A4X09_0g3706</name>
</gene>
<reference evidence="1" key="2">
    <citation type="journal article" date="2019" name="IMA Fungus">
        <title>Genome sequencing and comparison of five Tilletia species to identify candidate genes for the detection of regulated species infecting wheat.</title>
        <authorList>
            <person name="Nguyen H.D.T."/>
            <person name="Sultana T."/>
            <person name="Kesanakurti P."/>
            <person name="Hambleton S."/>
        </authorList>
    </citation>
    <scope>NUCLEOTIDE SEQUENCE</scope>
    <source>
        <strain evidence="1">DAOMC 236422</strain>
    </source>
</reference>
<comment type="caution">
    <text evidence="1">The sequence shown here is derived from an EMBL/GenBank/DDBJ whole genome shotgun (WGS) entry which is preliminary data.</text>
</comment>
<sequence length="172" mass="18080">MKGSVPPPFRYTFTSQPVVYLQVFFSIAPSLPAGHTTPSASHPQLPSALGISQAVQAASLPLHGVWGGSISFDVVDVRWAQRPASASGSGASMQVVFRVERDSVEVLSTTLLAADSNFWARTLFFPSSSTTNGNSTAAAGAISTVRCTIANASPSLPRCLSNSNAWMESILH</sequence>
<organism evidence="1 2">
    <name type="scientific">Tilletia walkeri</name>
    <dbReference type="NCBI Taxonomy" id="117179"/>
    <lineage>
        <taxon>Eukaryota</taxon>
        <taxon>Fungi</taxon>
        <taxon>Dikarya</taxon>
        <taxon>Basidiomycota</taxon>
        <taxon>Ustilaginomycotina</taxon>
        <taxon>Exobasidiomycetes</taxon>
        <taxon>Tilletiales</taxon>
        <taxon>Tilletiaceae</taxon>
        <taxon>Tilletia</taxon>
    </lineage>
</organism>
<evidence type="ECO:0000313" key="1">
    <source>
        <dbReference type="EMBL" id="KAE8268641.1"/>
    </source>
</evidence>
<name>A0A8X7NAW4_9BASI</name>
<reference evidence="1" key="1">
    <citation type="submission" date="2016-04" db="EMBL/GenBank/DDBJ databases">
        <authorList>
            <person name="Nguyen H.D."/>
            <person name="Samba Siva P."/>
            <person name="Cullis J."/>
            <person name="Levesque C.A."/>
            <person name="Hambleton S."/>
        </authorList>
    </citation>
    <scope>NUCLEOTIDE SEQUENCE</scope>
    <source>
        <strain evidence="1">DAOMC 236422</strain>
    </source>
</reference>